<dbReference type="GO" id="GO:0005096">
    <property type="term" value="F:GTPase activator activity"/>
    <property type="evidence" value="ECO:0007669"/>
    <property type="project" value="TreeGrafter"/>
</dbReference>
<dbReference type="GO" id="GO:0023051">
    <property type="term" value="P:regulation of signaling"/>
    <property type="evidence" value="ECO:0007669"/>
    <property type="project" value="TreeGrafter"/>
</dbReference>
<keyword evidence="2" id="KW-1185">Reference proteome</keyword>
<dbReference type="SUPFAM" id="SSF48065">
    <property type="entry name" value="DBL homology domain (DH-domain)"/>
    <property type="match status" value="1"/>
</dbReference>
<dbReference type="AlphaFoldDB" id="A0A9X9LTV0"/>
<dbReference type="PANTHER" id="PTHR22829:SF1">
    <property type="entry name" value="PHOSPHATIDYLINOSITOL 3,4,5-TRISPHOSPHATE-DEPENDENT RAC EXCHANGER 2 PROTEIN"/>
    <property type="match status" value="1"/>
</dbReference>
<protein>
    <submittedName>
        <fullName evidence="1">Uncharacterized protein</fullName>
    </submittedName>
</protein>
<organism evidence="1 2">
    <name type="scientific">Gulo gulo</name>
    <name type="common">Wolverine</name>
    <name type="synonym">Gluton</name>
    <dbReference type="NCBI Taxonomy" id="48420"/>
    <lineage>
        <taxon>Eukaryota</taxon>
        <taxon>Metazoa</taxon>
        <taxon>Chordata</taxon>
        <taxon>Craniata</taxon>
        <taxon>Vertebrata</taxon>
        <taxon>Euteleostomi</taxon>
        <taxon>Mammalia</taxon>
        <taxon>Eutheria</taxon>
        <taxon>Laurasiatheria</taxon>
        <taxon>Carnivora</taxon>
        <taxon>Caniformia</taxon>
        <taxon>Musteloidea</taxon>
        <taxon>Mustelidae</taxon>
        <taxon>Guloninae</taxon>
        <taxon>Gulo</taxon>
    </lineage>
</organism>
<dbReference type="InterPro" id="IPR035899">
    <property type="entry name" value="DBL_dom_sf"/>
</dbReference>
<proteinExistence type="predicted"/>
<reference evidence="1 2" key="1">
    <citation type="submission" date="2018-10" db="EMBL/GenBank/DDBJ databases">
        <authorList>
            <person name="Ekblom R."/>
            <person name="Jareborg N."/>
        </authorList>
    </citation>
    <scope>NUCLEOTIDE SEQUENCE [LARGE SCALE GENOMIC DNA]</scope>
    <source>
        <tissue evidence="1">Muscle</tissue>
    </source>
</reference>
<comment type="caution">
    <text evidence="1">The sequence shown here is derived from an EMBL/GenBank/DDBJ whole genome shotgun (WGS) entry which is preliminary data.</text>
</comment>
<evidence type="ECO:0000313" key="1">
    <source>
        <dbReference type="EMBL" id="VCW90896.1"/>
    </source>
</evidence>
<dbReference type="InterPro" id="IPR051832">
    <property type="entry name" value="mTOR-Rac_regulators"/>
</dbReference>
<gene>
    <name evidence="1" type="ORF">BN2614_LOCUS1</name>
</gene>
<dbReference type="Proteomes" id="UP000269945">
    <property type="component" value="Unassembled WGS sequence"/>
</dbReference>
<evidence type="ECO:0000313" key="2">
    <source>
        <dbReference type="Proteomes" id="UP000269945"/>
    </source>
</evidence>
<sequence length="74" mass="8541">MEALQAMKAVCSNINEAKRQMEKLEVLEEWQSHIEGWEVHSLYSTMELKIALLCLMLRVELLTLDGAINGHFPR</sequence>
<dbReference type="PANTHER" id="PTHR22829">
    <property type="entry name" value="DEP DOMAIN PROTEIN"/>
    <property type="match status" value="1"/>
</dbReference>
<dbReference type="Gene3D" id="1.20.900.10">
    <property type="entry name" value="Dbl homology (DH) domain"/>
    <property type="match status" value="1"/>
</dbReference>
<dbReference type="GO" id="GO:0007186">
    <property type="term" value="P:G protein-coupled receptor signaling pathway"/>
    <property type="evidence" value="ECO:0007669"/>
    <property type="project" value="TreeGrafter"/>
</dbReference>
<dbReference type="GO" id="GO:0005085">
    <property type="term" value="F:guanyl-nucleotide exchange factor activity"/>
    <property type="evidence" value="ECO:0007669"/>
    <property type="project" value="TreeGrafter"/>
</dbReference>
<dbReference type="EMBL" id="CYRY02016465">
    <property type="protein sequence ID" value="VCW90896.1"/>
    <property type="molecule type" value="Genomic_DNA"/>
</dbReference>
<dbReference type="GO" id="GO:0005886">
    <property type="term" value="C:plasma membrane"/>
    <property type="evidence" value="ECO:0007669"/>
    <property type="project" value="TreeGrafter"/>
</dbReference>
<accession>A0A9X9LTV0</accession>
<name>A0A9X9LTV0_GULGU</name>